<evidence type="ECO:0000313" key="1">
    <source>
        <dbReference type="EMBL" id="OWZ13133.1"/>
    </source>
</evidence>
<protein>
    <recommendedName>
        <fullName evidence="3">Bzip transcription factor</fullName>
    </recommendedName>
</protein>
<dbReference type="EMBL" id="NBNE01001661">
    <property type="protein sequence ID" value="OWZ13133.1"/>
    <property type="molecule type" value="Genomic_DNA"/>
</dbReference>
<proteinExistence type="predicted"/>
<keyword evidence="2" id="KW-1185">Reference proteome</keyword>
<organism evidence="1 2">
    <name type="scientific">Phytophthora megakarya</name>
    <dbReference type="NCBI Taxonomy" id="4795"/>
    <lineage>
        <taxon>Eukaryota</taxon>
        <taxon>Sar</taxon>
        <taxon>Stramenopiles</taxon>
        <taxon>Oomycota</taxon>
        <taxon>Peronosporomycetes</taxon>
        <taxon>Peronosporales</taxon>
        <taxon>Peronosporaceae</taxon>
        <taxon>Phytophthora</taxon>
    </lineage>
</organism>
<gene>
    <name evidence="1" type="ORF">PHMEG_00013595</name>
</gene>
<comment type="caution">
    <text evidence="1">The sequence shown here is derived from an EMBL/GenBank/DDBJ whole genome shotgun (WGS) entry which is preliminary data.</text>
</comment>
<evidence type="ECO:0008006" key="3">
    <source>
        <dbReference type="Google" id="ProtNLM"/>
    </source>
</evidence>
<accession>A0A225W5W8</accession>
<sequence>MAPNVRDGDVCGPRALLDRWTMFSHCFDDVQVVLQRLEKGPIENSAVATVITSFTISPNSLRLVFPHLTQENEPGSVTTSLTNKLRGQRLVVRGSAFFEWDDTIGRVTSILSESDMLTPLLQVLGNLGDVNRVFNGALVSPESIWTTRSV</sequence>
<evidence type="ECO:0000313" key="2">
    <source>
        <dbReference type="Proteomes" id="UP000198211"/>
    </source>
</evidence>
<dbReference type="Proteomes" id="UP000198211">
    <property type="component" value="Unassembled WGS sequence"/>
</dbReference>
<dbReference type="AlphaFoldDB" id="A0A225W5W8"/>
<name>A0A225W5W8_9STRA</name>
<reference evidence="2" key="1">
    <citation type="submission" date="2017-03" db="EMBL/GenBank/DDBJ databases">
        <title>Phytopthora megakarya and P. palmivora, two closely related causual agents of cacao black pod achieved similar genome size and gene model numbers by different mechanisms.</title>
        <authorList>
            <person name="Ali S."/>
            <person name="Shao J."/>
            <person name="Larry D.J."/>
            <person name="Kronmiller B."/>
            <person name="Shen D."/>
            <person name="Strem M.D."/>
            <person name="Melnick R.L."/>
            <person name="Guiltinan M.J."/>
            <person name="Tyler B.M."/>
            <person name="Meinhardt L.W."/>
            <person name="Bailey B.A."/>
        </authorList>
    </citation>
    <scope>NUCLEOTIDE SEQUENCE [LARGE SCALE GENOMIC DNA]</scope>
    <source>
        <strain evidence="2">zdho120</strain>
    </source>
</reference>
<dbReference type="OrthoDB" id="128820at2759"/>